<feature type="signal peptide" evidence="1">
    <location>
        <begin position="1"/>
        <end position="28"/>
    </location>
</feature>
<gene>
    <name evidence="2" type="ORF">ALQ65_200142</name>
</gene>
<name>A0A3M3JRU6_9PSED</name>
<organism evidence="2 3">
    <name type="scientific">Pseudomonas syringae pv. coriandricola</name>
    <dbReference type="NCBI Taxonomy" id="264453"/>
    <lineage>
        <taxon>Bacteria</taxon>
        <taxon>Pseudomonadati</taxon>
        <taxon>Pseudomonadota</taxon>
        <taxon>Gammaproteobacteria</taxon>
        <taxon>Pseudomonadales</taxon>
        <taxon>Pseudomonadaceae</taxon>
        <taxon>Pseudomonas</taxon>
    </lineage>
</organism>
<sequence length="287" mass="32207">MKTNFRIRMKKLAVAVVMAITATGPAMAPATGFPVVDVASVAQAVADYSNQLLQYTEQMQQTILEESQLAQLMTTYEQTMTSYYHMLTQMQGLERLISKRDYMAIMQRFSNVIDQYPGNAPDFKSKEWIAKGKELSRMYGRVADARDLESALRAIPFDAESQERQEAALEQANTMDQMAVGQSLFSEAMNDELLTNVERSGEVADKRRALGPEDHLKTLQLMAEQNELTIESVQQANAIANAQLQYSNQLPAHFFARRNLAKQATLEETKARLGAEISVDNSKLSDY</sequence>
<proteinExistence type="predicted"/>
<dbReference type="Proteomes" id="UP000271468">
    <property type="component" value="Unassembled WGS sequence"/>
</dbReference>
<comment type="caution">
    <text evidence="2">The sequence shown here is derived from an EMBL/GenBank/DDBJ whole genome shotgun (WGS) entry which is preliminary data.</text>
</comment>
<reference evidence="2 3" key="1">
    <citation type="submission" date="2018-08" db="EMBL/GenBank/DDBJ databases">
        <title>Recombination of ecologically and evolutionarily significant loci maintains genetic cohesion in the Pseudomonas syringae species complex.</title>
        <authorList>
            <person name="Dillon M."/>
            <person name="Thakur S."/>
            <person name="Almeida R.N.D."/>
            <person name="Weir B.S."/>
            <person name="Guttman D.S."/>
        </authorList>
    </citation>
    <scope>NUCLEOTIDE SEQUENCE [LARGE SCALE GENOMIC DNA]</scope>
    <source>
        <strain evidence="2 3">ICMP 12341</strain>
    </source>
</reference>
<feature type="chain" id="PRO_5018316739" evidence="1">
    <location>
        <begin position="29"/>
        <end position="287"/>
    </location>
</feature>
<evidence type="ECO:0000313" key="2">
    <source>
        <dbReference type="EMBL" id="RMN13508.1"/>
    </source>
</evidence>
<dbReference type="RefSeq" id="WP_122234944.1">
    <property type="nucleotide sequence ID" value="NZ_RBOV01000098.1"/>
</dbReference>
<keyword evidence="1" id="KW-0732">Signal</keyword>
<dbReference type="AlphaFoldDB" id="A0A3M3JRU6"/>
<accession>A0A3M3JRU6</accession>
<dbReference type="EMBL" id="RBOV01000098">
    <property type="protein sequence ID" value="RMN13508.1"/>
    <property type="molecule type" value="Genomic_DNA"/>
</dbReference>
<evidence type="ECO:0000313" key="3">
    <source>
        <dbReference type="Proteomes" id="UP000271468"/>
    </source>
</evidence>
<protein>
    <submittedName>
        <fullName evidence="2">Uncharacterized protein</fullName>
    </submittedName>
</protein>
<evidence type="ECO:0000256" key="1">
    <source>
        <dbReference type="SAM" id="SignalP"/>
    </source>
</evidence>